<keyword evidence="5" id="KW-0472">Membrane</keyword>
<dbReference type="PRINTS" id="PR00344">
    <property type="entry name" value="BCTRLSENSOR"/>
</dbReference>
<evidence type="ECO:0000256" key="4">
    <source>
        <dbReference type="ARBA" id="ARBA00023012"/>
    </source>
</evidence>
<dbReference type="RefSeq" id="WP_136433935.1">
    <property type="nucleotide sequence ID" value="NZ_CAJTBT010000002.1"/>
</dbReference>
<keyword evidence="3 7" id="KW-0808">Transferase</keyword>
<dbReference type="Pfam" id="PF02518">
    <property type="entry name" value="HATPase_c"/>
    <property type="match status" value="1"/>
</dbReference>
<comment type="caution">
    <text evidence="7">The sequence shown here is derived from an EMBL/GenBank/DDBJ whole genome shotgun (WGS) entry which is preliminary data.</text>
</comment>
<feature type="transmembrane region" description="Helical" evidence="5">
    <location>
        <begin position="21"/>
        <end position="41"/>
    </location>
</feature>
<dbReference type="SUPFAM" id="SSF55781">
    <property type="entry name" value="GAF domain-like"/>
    <property type="match status" value="1"/>
</dbReference>
<reference evidence="7 8" key="1">
    <citation type="submission" date="2019-04" db="EMBL/GenBank/DDBJ databases">
        <title>Microbes associate with the intestines of laboratory mice.</title>
        <authorList>
            <person name="Navarre W."/>
            <person name="Wong E."/>
            <person name="Huang K.C."/>
            <person name="Tropini C."/>
            <person name="Ng K."/>
            <person name="Yu B."/>
        </authorList>
    </citation>
    <scope>NUCLEOTIDE SEQUENCE [LARGE SCALE GENOMIC DNA]</scope>
    <source>
        <strain evidence="7 8">NM80_B27</strain>
    </source>
</reference>
<dbReference type="InterPro" id="IPR010559">
    <property type="entry name" value="Sig_transdc_His_kin_internal"/>
</dbReference>
<feature type="transmembrane region" description="Helical" evidence="5">
    <location>
        <begin position="47"/>
        <end position="69"/>
    </location>
</feature>
<dbReference type="EMBL" id="SSTJ01000004">
    <property type="protein sequence ID" value="THG37735.1"/>
    <property type="molecule type" value="Genomic_DNA"/>
</dbReference>
<dbReference type="GO" id="GO:0000155">
    <property type="term" value="F:phosphorelay sensor kinase activity"/>
    <property type="evidence" value="ECO:0007669"/>
    <property type="project" value="InterPro"/>
</dbReference>
<dbReference type="Proteomes" id="UP000308978">
    <property type="component" value="Unassembled WGS sequence"/>
</dbReference>
<dbReference type="GO" id="GO:0016020">
    <property type="term" value="C:membrane"/>
    <property type="evidence" value="ECO:0007669"/>
    <property type="project" value="InterPro"/>
</dbReference>
<proteinExistence type="predicted"/>
<dbReference type="Gene3D" id="3.30.450.40">
    <property type="match status" value="1"/>
</dbReference>
<dbReference type="InterPro" id="IPR029016">
    <property type="entry name" value="GAF-like_dom_sf"/>
</dbReference>
<dbReference type="Gene3D" id="3.30.565.10">
    <property type="entry name" value="Histidine kinase-like ATPase, C-terminal domain"/>
    <property type="match status" value="1"/>
</dbReference>
<dbReference type="PROSITE" id="PS50109">
    <property type="entry name" value="HIS_KIN"/>
    <property type="match status" value="1"/>
</dbReference>
<name>A0A4S4G506_9ACTN</name>
<evidence type="ECO:0000259" key="6">
    <source>
        <dbReference type="PROSITE" id="PS50109"/>
    </source>
</evidence>
<comment type="catalytic activity">
    <reaction evidence="1">
        <text>ATP + protein L-histidine = ADP + protein N-phospho-L-histidine.</text>
        <dbReference type="EC" id="2.7.13.3"/>
    </reaction>
</comment>
<accession>A0A4S4G506</accession>
<evidence type="ECO:0000256" key="3">
    <source>
        <dbReference type="ARBA" id="ARBA00022777"/>
    </source>
</evidence>
<evidence type="ECO:0000313" key="7">
    <source>
        <dbReference type="EMBL" id="THG37735.1"/>
    </source>
</evidence>
<keyword evidence="5" id="KW-0812">Transmembrane</keyword>
<dbReference type="InterPro" id="IPR003594">
    <property type="entry name" value="HATPase_dom"/>
</dbReference>
<evidence type="ECO:0000256" key="5">
    <source>
        <dbReference type="SAM" id="Phobius"/>
    </source>
</evidence>
<dbReference type="InterPro" id="IPR005467">
    <property type="entry name" value="His_kinase_dom"/>
</dbReference>
<sequence length="483" mass="52375">MAKREAESAFSRGMNIPKFNLEMLGATIAAIAAITLVWTFSQPDFSVPVLVVSGAVFTVSVVVVIRLMMDPDSVRALQSDAMLQLASSMIDAMGEGLTERASQEVCELLLPNTSAIAVALTDRDAVLGYAGYQEAHNPAGIPIRTAATHEAMRCGETLVLLTPEEIGLPKPAEESRIKAAIVEPLWVGNRVEGTLKFYYRNANKITETQRSIAHGFAQLLATQMAAVEMETQRKLATAMELKMLQTQINPHFLFNTINTIASFIRTDPMKARTLLREFAVFYRRTLEDSTERISLARELDQVQRYFNFELARFGEARLGLEVEASQTLQTMMVPPFLIQPLVENAIKHAMPTEGKLTITVTASADGDDVVIVVGDDGVGMSEETCANITQVESSTGLGIAVKNVHDRMIGFFGPDAQMVYTSELGVGTQVTLRCPGCAAPSVPVVSLGEERPESASDEAAEVAARNEATVAELTELVSQVSAE</sequence>
<dbReference type="PANTHER" id="PTHR34220:SF7">
    <property type="entry name" value="SENSOR HISTIDINE KINASE YPDA"/>
    <property type="match status" value="1"/>
</dbReference>
<dbReference type="AlphaFoldDB" id="A0A4S4G506"/>
<keyword evidence="5" id="KW-1133">Transmembrane helix</keyword>
<gene>
    <name evidence="7" type="ORF">E5986_05100</name>
</gene>
<evidence type="ECO:0000256" key="1">
    <source>
        <dbReference type="ARBA" id="ARBA00000085"/>
    </source>
</evidence>
<protein>
    <recommendedName>
        <fullName evidence="2">histidine kinase</fullName>
        <ecNumber evidence="2">2.7.13.3</ecNumber>
    </recommendedName>
</protein>
<evidence type="ECO:0000313" key="8">
    <source>
        <dbReference type="Proteomes" id="UP000308978"/>
    </source>
</evidence>
<dbReference type="Pfam" id="PF06580">
    <property type="entry name" value="His_kinase"/>
    <property type="match status" value="1"/>
</dbReference>
<dbReference type="InterPro" id="IPR004358">
    <property type="entry name" value="Sig_transdc_His_kin-like_C"/>
</dbReference>
<evidence type="ECO:0000256" key="2">
    <source>
        <dbReference type="ARBA" id="ARBA00012438"/>
    </source>
</evidence>
<feature type="domain" description="Histidine kinase" evidence="6">
    <location>
        <begin position="337"/>
        <end position="438"/>
    </location>
</feature>
<keyword evidence="3 7" id="KW-0418">Kinase</keyword>
<keyword evidence="4" id="KW-0902">Two-component regulatory system</keyword>
<dbReference type="EC" id="2.7.13.3" evidence="2"/>
<organism evidence="7 8">
    <name type="scientific">Adlercreutzia caecimuris</name>
    <dbReference type="NCBI Taxonomy" id="671266"/>
    <lineage>
        <taxon>Bacteria</taxon>
        <taxon>Bacillati</taxon>
        <taxon>Actinomycetota</taxon>
        <taxon>Coriobacteriia</taxon>
        <taxon>Eggerthellales</taxon>
        <taxon>Eggerthellaceae</taxon>
        <taxon>Adlercreutzia</taxon>
    </lineage>
</organism>
<dbReference type="InterPro" id="IPR036890">
    <property type="entry name" value="HATPase_C_sf"/>
</dbReference>
<dbReference type="SUPFAM" id="SSF55874">
    <property type="entry name" value="ATPase domain of HSP90 chaperone/DNA topoisomerase II/histidine kinase"/>
    <property type="match status" value="1"/>
</dbReference>
<dbReference type="PANTHER" id="PTHR34220">
    <property type="entry name" value="SENSOR HISTIDINE KINASE YPDA"/>
    <property type="match status" value="1"/>
</dbReference>
<dbReference type="InterPro" id="IPR050640">
    <property type="entry name" value="Bact_2-comp_sensor_kinase"/>
</dbReference>